<dbReference type="Pfam" id="PF10648">
    <property type="entry name" value="Gmad2"/>
    <property type="match status" value="1"/>
</dbReference>
<reference evidence="3" key="1">
    <citation type="submission" date="2020-02" db="EMBL/GenBank/DDBJ databases">
        <authorList>
            <person name="Meier V. D."/>
        </authorList>
    </citation>
    <scope>NUCLEOTIDE SEQUENCE</scope>
    <source>
        <strain evidence="3">AVDCRST_MAG12</strain>
    </source>
</reference>
<name>A0A6J4R6H9_9ACTN</name>
<organism evidence="3">
    <name type="scientific">uncultured Rubrobacteraceae bacterium</name>
    <dbReference type="NCBI Taxonomy" id="349277"/>
    <lineage>
        <taxon>Bacteria</taxon>
        <taxon>Bacillati</taxon>
        <taxon>Actinomycetota</taxon>
        <taxon>Rubrobacteria</taxon>
        <taxon>Rubrobacterales</taxon>
        <taxon>Rubrobacteraceae</taxon>
        <taxon>environmental samples</taxon>
    </lineage>
</organism>
<feature type="region of interest" description="Disordered" evidence="1">
    <location>
        <begin position="85"/>
        <end position="133"/>
    </location>
</feature>
<protein>
    <recommendedName>
        <fullName evidence="2">Bacterial spore germination immunoglobulin-like domain-containing protein</fullName>
    </recommendedName>
</protein>
<sequence>MKLRYVAQRPPKPPADVASFVPEAHAGDVRNRAEMPAATDGKRSHPRGIPWDNAGPASGDRSLKSAAAAVLVTVLVSVAGCDAGGGNATERAEGPAAANAPGNTTTSGGGSEVGTPEPGDDGFVVSAESSGGEAGAADRIEDLRFRIFDDYERLLIDFGDRNGEAAGVPLWSVERPAQGGYVRVRLPGVGSTAVKGKDLIGSVMTDLYVVRDPDGGMFVDVFATQAFRYRVTGLPESGQLAIDLRGVREGIDFPPTTGDRAVVLQPREAEEVVSPLDVRGYARAFEGRMTVSLLDRGRDVISSETLRADKRAETWGVFETTLEFSGYEGLATLRVGGRSPEDGSFVGTETEVFLESS</sequence>
<evidence type="ECO:0000256" key="1">
    <source>
        <dbReference type="SAM" id="MobiDB-lite"/>
    </source>
</evidence>
<dbReference type="EMBL" id="CADCVK010000033">
    <property type="protein sequence ID" value="CAA9465488.1"/>
    <property type="molecule type" value="Genomic_DNA"/>
</dbReference>
<feature type="non-terminal residue" evidence="3">
    <location>
        <position position="357"/>
    </location>
</feature>
<evidence type="ECO:0000313" key="3">
    <source>
        <dbReference type="EMBL" id="CAA9465488.1"/>
    </source>
</evidence>
<feature type="compositionally biased region" description="Low complexity" evidence="1">
    <location>
        <begin position="94"/>
        <end position="106"/>
    </location>
</feature>
<feature type="region of interest" description="Disordered" evidence="1">
    <location>
        <begin position="1"/>
        <end position="60"/>
    </location>
</feature>
<evidence type="ECO:0000259" key="2">
    <source>
        <dbReference type="Pfam" id="PF10648"/>
    </source>
</evidence>
<proteinExistence type="predicted"/>
<gene>
    <name evidence="3" type="ORF">AVDCRST_MAG12-262</name>
</gene>
<accession>A0A6J4R6H9</accession>
<dbReference type="InterPro" id="IPR018911">
    <property type="entry name" value="Gmad2_Ig-like_dom"/>
</dbReference>
<feature type="domain" description="Bacterial spore germination immunoglobulin-like" evidence="2">
    <location>
        <begin position="262"/>
        <end position="344"/>
    </location>
</feature>
<dbReference type="AlphaFoldDB" id="A0A6J4R6H9"/>